<dbReference type="STRING" id="29534.SAMN05444366_3801"/>
<gene>
    <name evidence="1" type="ORF">SAMN05444366_3801</name>
</gene>
<protein>
    <recommendedName>
        <fullName evidence="3">Ligand-binding SRPBCC domain-containing protein</fullName>
    </recommendedName>
</protein>
<dbReference type="AlphaFoldDB" id="A0A1M7KH63"/>
<dbReference type="Gene3D" id="3.30.530.20">
    <property type="match status" value="1"/>
</dbReference>
<sequence>MTTINLTTKIKASKKTVFDASRNIDIHQQSASKSNEKAIAGVTSGLINLNETVTWKGKHFSFYLTHKSRITTMNLHDYFVDEMERGKFNSFKHEHFFEEENGFTIMKDKLQYETPFGILGELFDILFLEKHLTQFLLERNKILKEVCEI</sequence>
<evidence type="ECO:0000313" key="1">
    <source>
        <dbReference type="EMBL" id="SHM64447.1"/>
    </source>
</evidence>
<keyword evidence="2" id="KW-1185">Reference proteome</keyword>
<dbReference type="CDD" id="cd07820">
    <property type="entry name" value="SRPBCC_3"/>
    <property type="match status" value="1"/>
</dbReference>
<dbReference type="Proteomes" id="UP000184121">
    <property type="component" value="Unassembled WGS sequence"/>
</dbReference>
<evidence type="ECO:0008006" key="3">
    <source>
        <dbReference type="Google" id="ProtNLM"/>
    </source>
</evidence>
<dbReference type="EMBL" id="FRBY01000005">
    <property type="protein sequence ID" value="SHM64447.1"/>
    <property type="molecule type" value="Genomic_DNA"/>
</dbReference>
<dbReference type="SUPFAM" id="SSF55961">
    <property type="entry name" value="Bet v1-like"/>
    <property type="match status" value="1"/>
</dbReference>
<proteinExistence type="predicted"/>
<dbReference type="RefSeq" id="WP_072974868.1">
    <property type="nucleotide sequence ID" value="NZ_FRBY01000005.1"/>
</dbReference>
<reference evidence="2" key="1">
    <citation type="submission" date="2016-11" db="EMBL/GenBank/DDBJ databases">
        <authorList>
            <person name="Varghese N."/>
            <person name="Submissions S."/>
        </authorList>
    </citation>
    <scope>NUCLEOTIDE SEQUENCE [LARGE SCALE GENOMIC DNA]</scope>
    <source>
        <strain evidence="2">DSM 1811</strain>
    </source>
</reference>
<organism evidence="1 2">
    <name type="scientific">Flavobacterium saccharophilum</name>
    <dbReference type="NCBI Taxonomy" id="29534"/>
    <lineage>
        <taxon>Bacteria</taxon>
        <taxon>Pseudomonadati</taxon>
        <taxon>Bacteroidota</taxon>
        <taxon>Flavobacteriia</taxon>
        <taxon>Flavobacteriales</taxon>
        <taxon>Flavobacteriaceae</taxon>
        <taxon>Flavobacterium</taxon>
    </lineage>
</organism>
<name>A0A1M7KH63_9FLAO</name>
<evidence type="ECO:0000313" key="2">
    <source>
        <dbReference type="Proteomes" id="UP000184121"/>
    </source>
</evidence>
<dbReference type="OrthoDB" id="9801773at2"/>
<accession>A0A1M7KH63</accession>
<dbReference type="InterPro" id="IPR023393">
    <property type="entry name" value="START-like_dom_sf"/>
</dbReference>